<dbReference type="Gene3D" id="2.130.10.30">
    <property type="entry name" value="Regulator of chromosome condensation 1/beta-lactamase-inhibitor protein II"/>
    <property type="match status" value="1"/>
</dbReference>
<dbReference type="SUPFAM" id="SSF50985">
    <property type="entry name" value="RCC1/BLIP-II"/>
    <property type="match status" value="1"/>
</dbReference>
<protein>
    <submittedName>
        <fullName evidence="1">Uncharacterized protein</fullName>
    </submittedName>
</protein>
<reference evidence="1" key="1">
    <citation type="journal article" date="2020" name="Nature">
        <title>Giant virus diversity and host interactions through global metagenomics.</title>
        <authorList>
            <person name="Schulz F."/>
            <person name="Roux S."/>
            <person name="Paez-Espino D."/>
            <person name="Jungbluth S."/>
            <person name="Walsh D.A."/>
            <person name="Denef V.J."/>
            <person name="McMahon K.D."/>
            <person name="Konstantinidis K.T."/>
            <person name="Eloe-Fadrosh E.A."/>
            <person name="Kyrpides N.C."/>
            <person name="Woyke T."/>
        </authorList>
    </citation>
    <scope>NUCLEOTIDE SEQUENCE</scope>
    <source>
        <strain evidence="1">GVMAG-M-3300025572-1</strain>
    </source>
</reference>
<dbReference type="EMBL" id="MN740283">
    <property type="protein sequence ID" value="QHT97730.1"/>
    <property type="molecule type" value="Genomic_DNA"/>
</dbReference>
<accession>A0A6C0IYS7</accession>
<dbReference type="AlphaFoldDB" id="A0A6C0IYS7"/>
<organism evidence="1">
    <name type="scientific">viral metagenome</name>
    <dbReference type="NCBI Taxonomy" id="1070528"/>
    <lineage>
        <taxon>unclassified sequences</taxon>
        <taxon>metagenomes</taxon>
        <taxon>organismal metagenomes</taxon>
    </lineage>
</organism>
<dbReference type="InterPro" id="IPR000408">
    <property type="entry name" value="Reg_chr_condens"/>
</dbReference>
<proteinExistence type="predicted"/>
<dbReference type="PROSITE" id="PS50012">
    <property type="entry name" value="RCC1_3"/>
    <property type="match status" value="1"/>
</dbReference>
<evidence type="ECO:0000313" key="1">
    <source>
        <dbReference type="EMBL" id="QHT97730.1"/>
    </source>
</evidence>
<dbReference type="Pfam" id="PF00415">
    <property type="entry name" value="RCC1"/>
    <property type="match status" value="1"/>
</dbReference>
<name>A0A6C0IYS7_9ZZZZ</name>
<dbReference type="InterPro" id="IPR009091">
    <property type="entry name" value="RCC1/BLIP-II"/>
</dbReference>
<sequence>MNDFGQLGLSDDDRSTPIRIPNLKAMFVSAGYYHTIVIGTRIV</sequence>